<dbReference type="InterPro" id="IPR015943">
    <property type="entry name" value="WD40/YVTN_repeat-like_dom_sf"/>
</dbReference>
<dbReference type="STRING" id="50990.A0A4Y7QB25"/>
<dbReference type="VEuPathDB" id="FungiDB:BD410DRAFT_700092"/>
<dbReference type="InterPro" id="IPR036322">
    <property type="entry name" value="WD40_repeat_dom_sf"/>
</dbReference>
<dbReference type="Pfam" id="PF00400">
    <property type="entry name" value="WD40"/>
    <property type="match status" value="1"/>
</dbReference>
<feature type="non-terminal residue" evidence="4">
    <location>
        <position position="1"/>
    </location>
</feature>
<evidence type="ECO:0000313" key="5">
    <source>
        <dbReference type="Proteomes" id="UP000294933"/>
    </source>
</evidence>
<reference evidence="4 5" key="1">
    <citation type="submission" date="2018-06" db="EMBL/GenBank/DDBJ databases">
        <title>A transcriptomic atlas of mushroom development highlights an independent origin of complex multicellularity.</title>
        <authorList>
            <consortium name="DOE Joint Genome Institute"/>
            <person name="Krizsan K."/>
            <person name="Almasi E."/>
            <person name="Merenyi Z."/>
            <person name="Sahu N."/>
            <person name="Viragh M."/>
            <person name="Koszo T."/>
            <person name="Mondo S."/>
            <person name="Kiss B."/>
            <person name="Balint B."/>
            <person name="Kues U."/>
            <person name="Barry K."/>
            <person name="Hegedus J.C."/>
            <person name="Henrissat B."/>
            <person name="Johnson J."/>
            <person name="Lipzen A."/>
            <person name="Ohm R."/>
            <person name="Nagy I."/>
            <person name="Pangilinan J."/>
            <person name="Yan J."/>
            <person name="Xiong Y."/>
            <person name="Grigoriev I.V."/>
            <person name="Hibbett D.S."/>
            <person name="Nagy L.G."/>
        </authorList>
    </citation>
    <scope>NUCLEOTIDE SEQUENCE [LARGE SCALE GENOMIC DNA]</scope>
    <source>
        <strain evidence="4 5">SZMC22713</strain>
    </source>
</reference>
<dbReference type="GO" id="GO:1990234">
    <property type="term" value="C:transferase complex"/>
    <property type="evidence" value="ECO:0007669"/>
    <property type="project" value="UniProtKB-ARBA"/>
</dbReference>
<sequence>QISLRHTLKGHSKGINCLSVSLDGTLLLSGGDDAKLVVWNLGTGEDIQHISCVVNGAVGAVAWITFGTVDSAFVFGCADGTLHVYRRQCDSQFQFCTTSIAHSGPVEGIAFDRTHRKVATVGGGGPQVWNVSITGLLTPVVQTPPHQRFVPRGVEFCDNGASIVVCYLESHDMYVICYAIEPWAVKWSSSIPTRIGHASISGDGQHMVVSNLTSGVDVYSFPSLERIQQFSHVITCNVPLQVATAQKGALVVSGGDAGFARVYERSSGKLVASLTH</sequence>
<keyword evidence="1 3" id="KW-0853">WD repeat</keyword>
<dbReference type="OrthoDB" id="3238562at2759"/>
<dbReference type="InterPro" id="IPR019775">
    <property type="entry name" value="WD40_repeat_CS"/>
</dbReference>
<dbReference type="PANTHER" id="PTHR22847">
    <property type="entry name" value="WD40 REPEAT PROTEIN"/>
    <property type="match status" value="1"/>
</dbReference>
<name>A0A4Y7QB25_9AGAM</name>
<dbReference type="InterPro" id="IPR001680">
    <property type="entry name" value="WD40_rpt"/>
</dbReference>
<dbReference type="PROSITE" id="PS00678">
    <property type="entry name" value="WD_REPEATS_1"/>
    <property type="match status" value="1"/>
</dbReference>
<feature type="repeat" description="WD" evidence="3">
    <location>
        <begin position="8"/>
        <end position="49"/>
    </location>
</feature>
<dbReference type="PROSITE" id="PS50082">
    <property type="entry name" value="WD_REPEATS_2"/>
    <property type="match status" value="1"/>
</dbReference>
<dbReference type="Proteomes" id="UP000294933">
    <property type="component" value="Unassembled WGS sequence"/>
</dbReference>
<dbReference type="EMBL" id="ML170168">
    <property type="protein sequence ID" value="TDL24059.1"/>
    <property type="molecule type" value="Genomic_DNA"/>
</dbReference>
<feature type="non-terminal residue" evidence="4">
    <location>
        <position position="276"/>
    </location>
</feature>
<protein>
    <submittedName>
        <fullName evidence="4">WD40 repeat-like protein</fullName>
    </submittedName>
</protein>
<proteinExistence type="predicted"/>
<dbReference type="AlphaFoldDB" id="A0A4Y7QB25"/>
<keyword evidence="2" id="KW-0677">Repeat</keyword>
<evidence type="ECO:0000256" key="1">
    <source>
        <dbReference type="ARBA" id="ARBA00022574"/>
    </source>
</evidence>
<organism evidence="4 5">
    <name type="scientific">Rickenella mellea</name>
    <dbReference type="NCBI Taxonomy" id="50990"/>
    <lineage>
        <taxon>Eukaryota</taxon>
        <taxon>Fungi</taxon>
        <taxon>Dikarya</taxon>
        <taxon>Basidiomycota</taxon>
        <taxon>Agaricomycotina</taxon>
        <taxon>Agaricomycetes</taxon>
        <taxon>Hymenochaetales</taxon>
        <taxon>Rickenellaceae</taxon>
        <taxon>Rickenella</taxon>
    </lineage>
</organism>
<dbReference type="Gene3D" id="2.130.10.10">
    <property type="entry name" value="YVTN repeat-like/Quinoprotein amine dehydrogenase"/>
    <property type="match status" value="1"/>
</dbReference>
<dbReference type="PANTHER" id="PTHR22847:SF637">
    <property type="entry name" value="WD REPEAT DOMAIN 5B"/>
    <property type="match status" value="1"/>
</dbReference>
<evidence type="ECO:0000313" key="4">
    <source>
        <dbReference type="EMBL" id="TDL24059.1"/>
    </source>
</evidence>
<keyword evidence="5" id="KW-1185">Reference proteome</keyword>
<accession>A0A4Y7QB25</accession>
<evidence type="ECO:0000256" key="2">
    <source>
        <dbReference type="ARBA" id="ARBA00022737"/>
    </source>
</evidence>
<dbReference type="PROSITE" id="PS50294">
    <property type="entry name" value="WD_REPEATS_REGION"/>
    <property type="match status" value="1"/>
</dbReference>
<dbReference type="SUPFAM" id="SSF50978">
    <property type="entry name" value="WD40 repeat-like"/>
    <property type="match status" value="1"/>
</dbReference>
<gene>
    <name evidence="4" type="ORF">BD410DRAFT_700092</name>
</gene>
<dbReference type="SMART" id="SM00320">
    <property type="entry name" value="WD40"/>
    <property type="match status" value="4"/>
</dbReference>
<evidence type="ECO:0000256" key="3">
    <source>
        <dbReference type="PROSITE-ProRule" id="PRU00221"/>
    </source>
</evidence>